<reference evidence="1 2" key="1">
    <citation type="submission" date="2019-03" db="EMBL/GenBank/DDBJ databases">
        <title>Genomic Encyclopedia of Type Strains, Phase IV (KMG-IV): sequencing the most valuable type-strain genomes for metagenomic binning, comparative biology and taxonomic classification.</title>
        <authorList>
            <person name="Goeker M."/>
        </authorList>
    </citation>
    <scope>NUCLEOTIDE SEQUENCE [LARGE SCALE GENOMIC DNA]</scope>
    <source>
        <strain evidence="1 2">DSM 44496</strain>
    </source>
</reference>
<gene>
    <name evidence="1" type="ORF">DFR75_112124</name>
</gene>
<sequence>MSDAIVLEGIAIGYLRTDVSGDSFDLHKAAIEHLAKRWGYDVKEIVLADEHTPEPIEYLKAIARVSKADAVFTLSARHFDGCTVPADLIAVCDVVTVADKQTFARQIPSPFEFRSVTPPNKETK</sequence>
<name>A0A4R6P0E5_NOCIG</name>
<organism evidence="1 2">
    <name type="scientific">Nocardia ignorata</name>
    <dbReference type="NCBI Taxonomy" id="145285"/>
    <lineage>
        <taxon>Bacteria</taxon>
        <taxon>Bacillati</taxon>
        <taxon>Actinomycetota</taxon>
        <taxon>Actinomycetes</taxon>
        <taxon>Mycobacteriales</taxon>
        <taxon>Nocardiaceae</taxon>
        <taxon>Nocardia</taxon>
    </lineage>
</organism>
<evidence type="ECO:0000313" key="2">
    <source>
        <dbReference type="Proteomes" id="UP000295087"/>
    </source>
</evidence>
<proteinExistence type="predicted"/>
<evidence type="ECO:0000313" key="1">
    <source>
        <dbReference type="EMBL" id="TDP29855.1"/>
    </source>
</evidence>
<keyword evidence="2" id="KW-1185">Reference proteome</keyword>
<protein>
    <recommendedName>
        <fullName evidence="3">Resolvase-like protein</fullName>
    </recommendedName>
</protein>
<dbReference type="Proteomes" id="UP000295087">
    <property type="component" value="Unassembled WGS sequence"/>
</dbReference>
<dbReference type="AlphaFoldDB" id="A0A4R6P0E5"/>
<dbReference type="RefSeq" id="WP_067496759.1">
    <property type="nucleotide sequence ID" value="NZ_SNXK01000012.1"/>
</dbReference>
<accession>A0A4R6P0E5</accession>
<dbReference type="EMBL" id="SNXK01000012">
    <property type="protein sequence ID" value="TDP29855.1"/>
    <property type="molecule type" value="Genomic_DNA"/>
</dbReference>
<comment type="caution">
    <text evidence="1">The sequence shown here is derived from an EMBL/GenBank/DDBJ whole genome shotgun (WGS) entry which is preliminary data.</text>
</comment>
<evidence type="ECO:0008006" key="3">
    <source>
        <dbReference type="Google" id="ProtNLM"/>
    </source>
</evidence>